<protein>
    <submittedName>
        <fullName evidence="2">Uncharacterized protein</fullName>
    </submittedName>
</protein>
<dbReference type="AlphaFoldDB" id="A0A1I5B8D4"/>
<dbReference type="STRING" id="995034.SAMN05216219_1802"/>
<reference evidence="3" key="1">
    <citation type="submission" date="2016-10" db="EMBL/GenBank/DDBJ databases">
        <authorList>
            <person name="Varghese N."/>
            <person name="Submissions S."/>
        </authorList>
    </citation>
    <scope>NUCLEOTIDE SEQUENCE [LARGE SCALE GENOMIC DNA]</scope>
    <source>
        <strain evidence="3">CGMCC 1.11101</strain>
    </source>
</reference>
<gene>
    <name evidence="2" type="ORF">SAMN05216219_1802</name>
</gene>
<name>A0A1I5B8D4_9MICO</name>
<proteinExistence type="predicted"/>
<evidence type="ECO:0000313" key="3">
    <source>
        <dbReference type="Proteomes" id="UP000198867"/>
    </source>
</evidence>
<accession>A0A1I5B8D4</accession>
<dbReference type="EMBL" id="FOVM01000004">
    <property type="protein sequence ID" value="SFN70974.1"/>
    <property type="molecule type" value="Genomic_DNA"/>
</dbReference>
<evidence type="ECO:0000313" key="2">
    <source>
        <dbReference type="EMBL" id="SFN70974.1"/>
    </source>
</evidence>
<keyword evidence="3" id="KW-1185">Reference proteome</keyword>
<evidence type="ECO:0000256" key="1">
    <source>
        <dbReference type="SAM" id="MobiDB-lite"/>
    </source>
</evidence>
<feature type="region of interest" description="Disordered" evidence="1">
    <location>
        <begin position="40"/>
        <end position="116"/>
    </location>
</feature>
<dbReference type="Proteomes" id="UP000198867">
    <property type="component" value="Unassembled WGS sequence"/>
</dbReference>
<organism evidence="2 3">
    <name type="scientific">Mycetocola miduiensis</name>
    <dbReference type="NCBI Taxonomy" id="995034"/>
    <lineage>
        <taxon>Bacteria</taxon>
        <taxon>Bacillati</taxon>
        <taxon>Actinomycetota</taxon>
        <taxon>Actinomycetes</taxon>
        <taxon>Micrococcales</taxon>
        <taxon>Microbacteriaceae</taxon>
        <taxon>Mycetocola</taxon>
    </lineage>
</organism>
<sequence length="229" mass="22789">MTAPSSRRSMVAILATLGLALVIIIVASVLNILPGADTASPNPVSVSPPAPSNPDAATGSEAGSGSETNDDVKEGTAPAPDATEQATEVLPAPEETSPLGLPPSPPLPDLVTLPLPPTASETGALVAGYPANLIPPTTDATVTSSSVASADNRLQVTLAASTPMTSDAVLEFYRVAFAANDFVDSVAPAASGSSALLFTRGTDTLMLTVTPTPGGGTDYSVFGAFTATK</sequence>